<dbReference type="OrthoDB" id="531519at2"/>
<keyword evidence="3" id="KW-1185">Reference proteome</keyword>
<dbReference type="EMBL" id="BDUD01000001">
    <property type="protein sequence ID" value="GBG21295.1"/>
    <property type="molecule type" value="Genomic_DNA"/>
</dbReference>
<reference evidence="2 3" key="1">
    <citation type="submission" date="2017-06" db="EMBL/GenBank/DDBJ databases">
        <title>Genome sequencing of cyanobaciteial culture collection at National Institute for Environmental Studies (NIES).</title>
        <authorList>
            <person name="Hirose Y."/>
            <person name="Shimura Y."/>
            <person name="Fujisawa T."/>
            <person name="Nakamura Y."/>
            <person name="Kawachi M."/>
        </authorList>
    </citation>
    <scope>NUCLEOTIDE SEQUENCE [LARGE SCALE GENOMIC DNA]</scope>
    <source>
        <strain evidence="2 3">NIES-4072</strain>
    </source>
</reference>
<dbReference type="Proteomes" id="UP000245124">
    <property type="component" value="Unassembled WGS sequence"/>
</dbReference>
<evidence type="ECO:0000313" key="3">
    <source>
        <dbReference type="Proteomes" id="UP000245124"/>
    </source>
</evidence>
<protein>
    <submittedName>
        <fullName evidence="2">Uncharacterized protein</fullName>
    </submittedName>
</protein>
<evidence type="ECO:0000313" key="2">
    <source>
        <dbReference type="EMBL" id="GBG21295.1"/>
    </source>
</evidence>
<gene>
    <name evidence="2" type="ORF">NIES4072_49790</name>
</gene>
<feature type="compositionally biased region" description="Polar residues" evidence="1">
    <location>
        <begin position="110"/>
        <end position="134"/>
    </location>
</feature>
<name>A0A2R5FSL5_NOSCO</name>
<sequence length="140" mass="15463">MARLKRSSPTLEKALRRIAGMRSISPTLEFGNGLNLTDYDSRIQNLQTQLSTYNTLLSSIDEMAGRLSLIEEELRGYSEKMLMSVAAHYGKDSLQYIQAGGKPRKKISRRSSNTQSPSESTATILNGANNNGKETSVVLH</sequence>
<organism evidence="2 3">
    <name type="scientific">Nostoc commune NIES-4072</name>
    <dbReference type="NCBI Taxonomy" id="2005467"/>
    <lineage>
        <taxon>Bacteria</taxon>
        <taxon>Bacillati</taxon>
        <taxon>Cyanobacteriota</taxon>
        <taxon>Cyanophyceae</taxon>
        <taxon>Nostocales</taxon>
        <taxon>Nostocaceae</taxon>
        <taxon>Nostoc</taxon>
    </lineage>
</organism>
<dbReference type="RefSeq" id="WP_109011218.1">
    <property type="nucleotide sequence ID" value="NZ_BDUD01000001.1"/>
</dbReference>
<proteinExistence type="predicted"/>
<feature type="region of interest" description="Disordered" evidence="1">
    <location>
        <begin position="100"/>
        <end position="140"/>
    </location>
</feature>
<accession>A0A2R5FSL5</accession>
<dbReference type="AlphaFoldDB" id="A0A2R5FSL5"/>
<evidence type="ECO:0000256" key="1">
    <source>
        <dbReference type="SAM" id="MobiDB-lite"/>
    </source>
</evidence>
<comment type="caution">
    <text evidence="2">The sequence shown here is derived from an EMBL/GenBank/DDBJ whole genome shotgun (WGS) entry which is preliminary data.</text>
</comment>